<sequence>MYRVGMGPERMHSINKEAIKTDLRPATEKDWLSISVLLATVFDSPYEARLVEKLRRDGDMAMELVAVDDGGCYAYIAFAKMLAPQGVWSLSPVAVQQARQGNGVGSEVIRQSLDEARQADANAVIVLGDPDYYGRFGFSLQAAQNLMTPFAQKLTMLYPIAPGTGGMRAAVSYPAAFFQD</sequence>
<dbReference type="CDD" id="cd04301">
    <property type="entry name" value="NAT_SF"/>
    <property type="match status" value="1"/>
</dbReference>
<evidence type="ECO:0000259" key="1">
    <source>
        <dbReference type="PROSITE" id="PS51186"/>
    </source>
</evidence>
<dbReference type="SUPFAM" id="SSF55729">
    <property type="entry name" value="Acyl-CoA N-acyltransferases (Nat)"/>
    <property type="match status" value="1"/>
</dbReference>
<protein>
    <recommendedName>
        <fullName evidence="1">N-acetyltransferase domain-containing protein</fullName>
    </recommendedName>
</protein>
<dbReference type="Proteomes" id="UP000202922">
    <property type="component" value="Unassembled WGS sequence"/>
</dbReference>
<evidence type="ECO:0000313" key="3">
    <source>
        <dbReference type="Proteomes" id="UP000202922"/>
    </source>
</evidence>
<evidence type="ECO:0000313" key="2">
    <source>
        <dbReference type="EMBL" id="SMX31676.1"/>
    </source>
</evidence>
<dbReference type="PROSITE" id="PS51186">
    <property type="entry name" value="GNAT"/>
    <property type="match status" value="1"/>
</dbReference>
<dbReference type="GO" id="GO:0016747">
    <property type="term" value="F:acyltransferase activity, transferring groups other than amino-acyl groups"/>
    <property type="evidence" value="ECO:0007669"/>
    <property type="project" value="InterPro"/>
</dbReference>
<dbReference type="Pfam" id="PF00583">
    <property type="entry name" value="Acetyltransf_1"/>
    <property type="match status" value="1"/>
</dbReference>
<feature type="domain" description="N-acetyltransferase" evidence="1">
    <location>
        <begin position="21"/>
        <end position="161"/>
    </location>
</feature>
<reference evidence="3" key="1">
    <citation type="submission" date="2017-05" db="EMBL/GenBank/DDBJ databases">
        <authorList>
            <person name="Rodrigo-Torres L."/>
            <person name="Arahal R. D."/>
            <person name="Lucena T."/>
        </authorList>
    </citation>
    <scope>NUCLEOTIDE SEQUENCE [LARGE SCALE GENOMIC DNA]</scope>
    <source>
        <strain evidence="3">CECT 8621</strain>
    </source>
</reference>
<dbReference type="EMBL" id="FXYE01000001">
    <property type="protein sequence ID" value="SMX31676.1"/>
    <property type="molecule type" value="Genomic_DNA"/>
</dbReference>
<dbReference type="Gene3D" id="3.40.630.30">
    <property type="match status" value="1"/>
</dbReference>
<keyword evidence="3" id="KW-1185">Reference proteome</keyword>
<proteinExistence type="predicted"/>
<dbReference type="OrthoDB" id="9797178at2"/>
<accession>A0A238JPI3</accession>
<dbReference type="InterPro" id="IPR016181">
    <property type="entry name" value="Acyl_CoA_acyltransferase"/>
</dbReference>
<gene>
    <name evidence="2" type="ORF">COL8621_00569</name>
</gene>
<organism evidence="2 3">
    <name type="scientific">Actibacterium lipolyticum</name>
    <dbReference type="NCBI Taxonomy" id="1524263"/>
    <lineage>
        <taxon>Bacteria</taxon>
        <taxon>Pseudomonadati</taxon>
        <taxon>Pseudomonadota</taxon>
        <taxon>Alphaproteobacteria</taxon>
        <taxon>Rhodobacterales</taxon>
        <taxon>Roseobacteraceae</taxon>
        <taxon>Actibacterium</taxon>
    </lineage>
</organism>
<dbReference type="AlphaFoldDB" id="A0A238JPI3"/>
<dbReference type="InterPro" id="IPR000182">
    <property type="entry name" value="GNAT_dom"/>
</dbReference>
<name>A0A238JPI3_9RHOB</name>